<feature type="transmembrane region" description="Helical" evidence="1">
    <location>
        <begin position="34"/>
        <end position="55"/>
    </location>
</feature>
<dbReference type="Proteomes" id="UP000526033">
    <property type="component" value="Unassembled WGS sequence"/>
</dbReference>
<evidence type="ECO:0000256" key="1">
    <source>
        <dbReference type="SAM" id="Phobius"/>
    </source>
</evidence>
<accession>A0A7X9HH26</accession>
<dbReference type="EMBL" id="JAAZNL010000064">
    <property type="protein sequence ID" value="NMB70474.1"/>
    <property type="molecule type" value="Genomic_DNA"/>
</dbReference>
<proteinExistence type="predicted"/>
<keyword evidence="1" id="KW-1133">Transmembrane helix</keyword>
<keyword evidence="1" id="KW-0812">Transmembrane</keyword>
<dbReference type="Pfam" id="PF24709">
    <property type="entry name" value="DUF7670"/>
    <property type="match status" value="1"/>
</dbReference>
<feature type="domain" description="DUF7670" evidence="2">
    <location>
        <begin position="2"/>
        <end position="101"/>
    </location>
</feature>
<reference evidence="3 4" key="1">
    <citation type="journal article" date="2020" name="Biotechnol. Biofuels">
        <title>New insights from the biogas microbiome by comprehensive genome-resolved metagenomics of nearly 1600 species originating from multiple anaerobic digesters.</title>
        <authorList>
            <person name="Campanaro S."/>
            <person name="Treu L."/>
            <person name="Rodriguez-R L.M."/>
            <person name="Kovalovszki A."/>
            <person name="Ziels R.M."/>
            <person name="Maus I."/>
            <person name="Zhu X."/>
            <person name="Kougias P.G."/>
            <person name="Basile A."/>
            <person name="Luo G."/>
            <person name="Schluter A."/>
            <person name="Konstantinidis K.T."/>
            <person name="Angelidaki I."/>
        </authorList>
    </citation>
    <scope>NUCLEOTIDE SEQUENCE [LARGE SCALE GENOMIC DNA]</scope>
    <source>
        <strain evidence="3">AS27yjCOA_165</strain>
    </source>
</reference>
<feature type="transmembrane region" description="Helical" evidence="1">
    <location>
        <begin position="62"/>
        <end position="95"/>
    </location>
</feature>
<dbReference type="AlphaFoldDB" id="A0A7X9HH26"/>
<organism evidence="3 4">
    <name type="scientific">candidate division WWE3 bacterium</name>
    <dbReference type="NCBI Taxonomy" id="2053526"/>
    <lineage>
        <taxon>Bacteria</taxon>
        <taxon>Katanobacteria</taxon>
    </lineage>
</organism>
<dbReference type="InterPro" id="IPR056087">
    <property type="entry name" value="DUF7670"/>
</dbReference>
<name>A0A7X9HH26_UNCKA</name>
<feature type="transmembrane region" description="Helical" evidence="1">
    <location>
        <begin position="7"/>
        <end position="28"/>
    </location>
</feature>
<comment type="caution">
    <text evidence="3">The sequence shown here is derived from an EMBL/GenBank/DDBJ whole genome shotgun (WGS) entry which is preliminary data.</text>
</comment>
<evidence type="ECO:0000313" key="4">
    <source>
        <dbReference type="Proteomes" id="UP000526033"/>
    </source>
</evidence>
<protein>
    <recommendedName>
        <fullName evidence="2">DUF7670 domain-containing protein</fullName>
    </recommendedName>
</protein>
<gene>
    <name evidence="3" type="ORF">GYA27_04780</name>
</gene>
<sequence length="103" mass="11974">MRQTFYWLPRVLAILYIVFISMFALDVFEEPQWLLALLMHLIPSYILIIMTIIAWKHEKPGGLLFIAGGIFLFVFTRFESLIISIPALVIGGLFLGRRFLNEK</sequence>
<evidence type="ECO:0000313" key="3">
    <source>
        <dbReference type="EMBL" id="NMB70474.1"/>
    </source>
</evidence>
<evidence type="ECO:0000259" key="2">
    <source>
        <dbReference type="Pfam" id="PF24709"/>
    </source>
</evidence>
<keyword evidence="1" id="KW-0472">Membrane</keyword>